<reference evidence="1" key="1">
    <citation type="submission" date="2021-01" db="EMBL/GenBank/DDBJ databases">
        <title>Whole genome shotgun sequence of Planotetraspora silvatica NBRC 100141.</title>
        <authorList>
            <person name="Komaki H."/>
            <person name="Tamura T."/>
        </authorList>
    </citation>
    <scope>NUCLEOTIDE SEQUENCE</scope>
    <source>
        <strain evidence="1">NBRC 100141</strain>
    </source>
</reference>
<dbReference type="Proteomes" id="UP000644610">
    <property type="component" value="Unassembled WGS sequence"/>
</dbReference>
<dbReference type="EMBL" id="BOOQ01000016">
    <property type="protein sequence ID" value="GII46378.1"/>
    <property type="molecule type" value="Genomic_DNA"/>
</dbReference>
<comment type="caution">
    <text evidence="1">The sequence shown here is derived from an EMBL/GenBank/DDBJ whole genome shotgun (WGS) entry which is preliminary data.</text>
</comment>
<keyword evidence="2" id="KW-1185">Reference proteome</keyword>
<name>A0A8J3UIJ5_9ACTN</name>
<accession>A0A8J3UIJ5</accession>
<protein>
    <submittedName>
        <fullName evidence="1">Uncharacterized protein</fullName>
    </submittedName>
</protein>
<evidence type="ECO:0000313" key="1">
    <source>
        <dbReference type="EMBL" id="GII46378.1"/>
    </source>
</evidence>
<proteinExistence type="predicted"/>
<dbReference type="AlphaFoldDB" id="A0A8J3UIJ5"/>
<sequence>MPLFGFDARQELVAAERACFLDGEWLESGHAADCRIRPAAESVGIEFGAPGVRVQTCGPVAARDHAGGVGPARARAGGVGRPYDRMITW</sequence>
<gene>
    <name evidence="1" type="ORF">Psi02_28020</name>
</gene>
<organism evidence="1 2">
    <name type="scientific">Planotetraspora silvatica</name>
    <dbReference type="NCBI Taxonomy" id="234614"/>
    <lineage>
        <taxon>Bacteria</taxon>
        <taxon>Bacillati</taxon>
        <taxon>Actinomycetota</taxon>
        <taxon>Actinomycetes</taxon>
        <taxon>Streptosporangiales</taxon>
        <taxon>Streptosporangiaceae</taxon>
        <taxon>Planotetraspora</taxon>
    </lineage>
</organism>
<evidence type="ECO:0000313" key="2">
    <source>
        <dbReference type="Proteomes" id="UP000644610"/>
    </source>
</evidence>